<dbReference type="AlphaFoldDB" id="A0A512NKG2"/>
<comment type="caution">
    <text evidence="2">The sequence shown here is derived from an EMBL/GenBank/DDBJ whole genome shotgun (WGS) entry which is preliminary data.</text>
</comment>
<evidence type="ECO:0000256" key="1">
    <source>
        <dbReference type="SAM" id="SignalP"/>
    </source>
</evidence>
<dbReference type="EMBL" id="BKAJ01000131">
    <property type="protein sequence ID" value="GEP59429.1"/>
    <property type="molecule type" value="Genomic_DNA"/>
</dbReference>
<dbReference type="RefSeq" id="WP_174825972.1">
    <property type="nucleotide sequence ID" value="NZ_BKAJ01000131.1"/>
</dbReference>
<evidence type="ECO:0000313" key="3">
    <source>
        <dbReference type="Proteomes" id="UP000321058"/>
    </source>
</evidence>
<keyword evidence="3" id="KW-1185">Reference proteome</keyword>
<feature type="chain" id="PRO_5021815328" evidence="1">
    <location>
        <begin position="23"/>
        <end position="182"/>
    </location>
</feature>
<evidence type="ECO:0000313" key="2">
    <source>
        <dbReference type="EMBL" id="GEP59429.1"/>
    </source>
</evidence>
<keyword evidence="1" id="KW-0732">Signal</keyword>
<name>A0A512NKG2_9HYPH</name>
<organism evidence="2 3">
    <name type="scientific">Reyranella soli</name>
    <dbReference type="NCBI Taxonomy" id="1230389"/>
    <lineage>
        <taxon>Bacteria</taxon>
        <taxon>Pseudomonadati</taxon>
        <taxon>Pseudomonadota</taxon>
        <taxon>Alphaproteobacteria</taxon>
        <taxon>Hyphomicrobiales</taxon>
        <taxon>Reyranellaceae</taxon>
        <taxon>Reyranella</taxon>
    </lineage>
</organism>
<accession>A0A512NKG2</accession>
<dbReference type="Proteomes" id="UP000321058">
    <property type="component" value="Unassembled WGS sequence"/>
</dbReference>
<proteinExistence type="predicted"/>
<feature type="signal peptide" evidence="1">
    <location>
        <begin position="1"/>
        <end position="22"/>
    </location>
</feature>
<gene>
    <name evidence="2" type="ORF">RSO01_65950</name>
</gene>
<protein>
    <submittedName>
        <fullName evidence="2">Uncharacterized protein</fullName>
    </submittedName>
</protein>
<sequence>MNRIRFLAVLAALALPALPAAAQTDNQTTASGAPKVIGQPQPPRVVPSMIVLNAKGAKLGGGKLVLEGVSPNAIIFADRPVRSAGHALTAHLLEEWSGNDSFAKTPPNATVSVLMKAKAAVVDAVVVLKSPKLEGDKLTFDVDVLEGDLVGGDGAASVFMDIINLPMARRTAHRGAWYHGSN</sequence>
<reference evidence="2 3" key="1">
    <citation type="submission" date="2019-07" db="EMBL/GenBank/DDBJ databases">
        <title>Whole genome shotgun sequence of Reyranella soli NBRC 108950.</title>
        <authorList>
            <person name="Hosoyama A."/>
            <person name="Uohara A."/>
            <person name="Ohji S."/>
            <person name="Ichikawa N."/>
        </authorList>
    </citation>
    <scope>NUCLEOTIDE SEQUENCE [LARGE SCALE GENOMIC DNA]</scope>
    <source>
        <strain evidence="2 3">NBRC 108950</strain>
    </source>
</reference>